<evidence type="ECO:0000313" key="2">
    <source>
        <dbReference type="Proteomes" id="UP001056120"/>
    </source>
</evidence>
<reference evidence="2" key="1">
    <citation type="journal article" date="2022" name="Mol. Ecol. Resour.">
        <title>The genomes of chicory, endive, great burdock and yacon provide insights into Asteraceae palaeo-polyploidization history and plant inulin production.</title>
        <authorList>
            <person name="Fan W."/>
            <person name="Wang S."/>
            <person name="Wang H."/>
            <person name="Wang A."/>
            <person name="Jiang F."/>
            <person name="Liu H."/>
            <person name="Zhao H."/>
            <person name="Xu D."/>
            <person name="Zhang Y."/>
        </authorList>
    </citation>
    <scope>NUCLEOTIDE SEQUENCE [LARGE SCALE GENOMIC DNA]</scope>
    <source>
        <strain evidence="2">cv. Yunnan</strain>
    </source>
</reference>
<evidence type="ECO:0000313" key="1">
    <source>
        <dbReference type="EMBL" id="KAI3744021.1"/>
    </source>
</evidence>
<dbReference type="EMBL" id="CM042036">
    <property type="protein sequence ID" value="KAI3744021.1"/>
    <property type="molecule type" value="Genomic_DNA"/>
</dbReference>
<organism evidence="1 2">
    <name type="scientific">Smallanthus sonchifolius</name>
    <dbReference type="NCBI Taxonomy" id="185202"/>
    <lineage>
        <taxon>Eukaryota</taxon>
        <taxon>Viridiplantae</taxon>
        <taxon>Streptophyta</taxon>
        <taxon>Embryophyta</taxon>
        <taxon>Tracheophyta</taxon>
        <taxon>Spermatophyta</taxon>
        <taxon>Magnoliopsida</taxon>
        <taxon>eudicotyledons</taxon>
        <taxon>Gunneridae</taxon>
        <taxon>Pentapetalae</taxon>
        <taxon>asterids</taxon>
        <taxon>campanulids</taxon>
        <taxon>Asterales</taxon>
        <taxon>Asteraceae</taxon>
        <taxon>Asteroideae</taxon>
        <taxon>Heliantheae alliance</taxon>
        <taxon>Millerieae</taxon>
        <taxon>Smallanthus</taxon>
    </lineage>
</organism>
<keyword evidence="2" id="KW-1185">Reference proteome</keyword>
<comment type="caution">
    <text evidence="1">The sequence shown here is derived from an EMBL/GenBank/DDBJ whole genome shotgun (WGS) entry which is preliminary data.</text>
</comment>
<protein>
    <submittedName>
        <fullName evidence="1">Uncharacterized protein</fullName>
    </submittedName>
</protein>
<accession>A0ACB9DC31</accession>
<gene>
    <name evidence="1" type="ORF">L1987_57093</name>
</gene>
<name>A0ACB9DC31_9ASTR</name>
<dbReference type="Proteomes" id="UP001056120">
    <property type="component" value="Linkage Group LG19"/>
</dbReference>
<proteinExistence type="predicted"/>
<reference evidence="1 2" key="2">
    <citation type="journal article" date="2022" name="Mol. Ecol. Resour.">
        <title>The genomes of chicory, endive, great burdock and yacon provide insights into Asteraceae paleo-polyploidization history and plant inulin production.</title>
        <authorList>
            <person name="Fan W."/>
            <person name="Wang S."/>
            <person name="Wang H."/>
            <person name="Wang A."/>
            <person name="Jiang F."/>
            <person name="Liu H."/>
            <person name="Zhao H."/>
            <person name="Xu D."/>
            <person name="Zhang Y."/>
        </authorList>
    </citation>
    <scope>NUCLEOTIDE SEQUENCE [LARGE SCALE GENOMIC DNA]</scope>
    <source>
        <strain evidence="2">cv. Yunnan</strain>
        <tissue evidence="1">Leaves</tissue>
    </source>
</reference>
<sequence length="90" mass="10051">MLSLLIDASFVVAYENPVPAGISTNMTLAIYKNEFGFNVSVMFSGALSKWFWFRWVSKEVITYARFATKRKESMESVKTNVGGGSHVTMA</sequence>